<gene>
    <name evidence="2" type="ORF">TTHERM_00362950</name>
</gene>
<dbReference type="GeneID" id="7842374"/>
<dbReference type="HOGENOM" id="CLU_1450429_0_0_1"/>
<keyword evidence="3" id="KW-1185">Reference proteome</keyword>
<dbReference type="RefSeq" id="XP_001007406.3">
    <property type="nucleotide sequence ID" value="XM_001007406.4"/>
</dbReference>
<dbReference type="AlphaFoldDB" id="Q22PE8"/>
<proteinExistence type="predicted"/>
<evidence type="ECO:0000256" key="1">
    <source>
        <dbReference type="SAM" id="SignalP"/>
    </source>
</evidence>
<evidence type="ECO:0000313" key="2">
    <source>
        <dbReference type="EMBL" id="EAR87161.3"/>
    </source>
</evidence>
<protein>
    <submittedName>
        <fullName evidence="2">Immobilization antigen</fullName>
    </submittedName>
</protein>
<dbReference type="InParanoid" id="Q22PE8"/>
<feature type="chain" id="PRO_5004201557" evidence="1">
    <location>
        <begin position="20"/>
        <end position="187"/>
    </location>
</feature>
<dbReference type="EMBL" id="GG662855">
    <property type="protein sequence ID" value="EAR87161.3"/>
    <property type="molecule type" value="Genomic_DNA"/>
</dbReference>
<reference evidence="3" key="1">
    <citation type="journal article" date="2006" name="PLoS Biol.">
        <title>Macronuclear genome sequence of the ciliate Tetrahymena thermophila, a model eukaryote.</title>
        <authorList>
            <person name="Eisen J.A."/>
            <person name="Coyne R.S."/>
            <person name="Wu M."/>
            <person name="Wu D."/>
            <person name="Thiagarajan M."/>
            <person name="Wortman J.R."/>
            <person name="Badger J.H."/>
            <person name="Ren Q."/>
            <person name="Amedeo P."/>
            <person name="Jones K.M."/>
            <person name="Tallon L.J."/>
            <person name="Delcher A.L."/>
            <person name="Salzberg S.L."/>
            <person name="Silva J.C."/>
            <person name="Haas B.J."/>
            <person name="Majoros W.H."/>
            <person name="Farzad M."/>
            <person name="Carlton J.M."/>
            <person name="Smith R.K. Jr."/>
            <person name="Garg J."/>
            <person name="Pearlman R.E."/>
            <person name="Karrer K.M."/>
            <person name="Sun L."/>
            <person name="Manning G."/>
            <person name="Elde N.C."/>
            <person name="Turkewitz A.P."/>
            <person name="Asai D.J."/>
            <person name="Wilkes D.E."/>
            <person name="Wang Y."/>
            <person name="Cai H."/>
            <person name="Collins K."/>
            <person name="Stewart B.A."/>
            <person name="Lee S.R."/>
            <person name="Wilamowska K."/>
            <person name="Weinberg Z."/>
            <person name="Ruzzo W.L."/>
            <person name="Wloga D."/>
            <person name="Gaertig J."/>
            <person name="Frankel J."/>
            <person name="Tsao C.-C."/>
            <person name="Gorovsky M.A."/>
            <person name="Keeling P.J."/>
            <person name="Waller R.F."/>
            <person name="Patron N.J."/>
            <person name="Cherry J.M."/>
            <person name="Stover N.A."/>
            <person name="Krieger C.J."/>
            <person name="del Toro C."/>
            <person name="Ryder H.F."/>
            <person name="Williamson S.C."/>
            <person name="Barbeau R.A."/>
            <person name="Hamilton E.P."/>
            <person name="Orias E."/>
        </authorList>
    </citation>
    <scope>NUCLEOTIDE SEQUENCE [LARGE SCALE GENOMIC DNA]</scope>
    <source>
        <strain evidence="3">SB210</strain>
    </source>
</reference>
<accession>Q22PE8</accession>
<dbReference type="SMART" id="SM01411">
    <property type="entry name" value="Ephrin_rec_like"/>
    <property type="match status" value="2"/>
</dbReference>
<feature type="signal peptide" evidence="1">
    <location>
        <begin position="1"/>
        <end position="19"/>
    </location>
</feature>
<evidence type="ECO:0000313" key="3">
    <source>
        <dbReference type="Proteomes" id="UP000009168"/>
    </source>
</evidence>
<dbReference type="SUPFAM" id="SSF57184">
    <property type="entry name" value="Growth factor receptor domain"/>
    <property type="match status" value="1"/>
</dbReference>
<organism evidence="2 3">
    <name type="scientific">Tetrahymena thermophila (strain SB210)</name>
    <dbReference type="NCBI Taxonomy" id="312017"/>
    <lineage>
        <taxon>Eukaryota</taxon>
        <taxon>Sar</taxon>
        <taxon>Alveolata</taxon>
        <taxon>Ciliophora</taxon>
        <taxon>Intramacronucleata</taxon>
        <taxon>Oligohymenophorea</taxon>
        <taxon>Hymenostomatida</taxon>
        <taxon>Tetrahymenina</taxon>
        <taxon>Tetrahymenidae</taxon>
        <taxon>Tetrahymena</taxon>
    </lineage>
</organism>
<dbReference type="Proteomes" id="UP000009168">
    <property type="component" value="Unassembled WGS sequence"/>
</dbReference>
<sequence length="187" mass="18165">MNKSILLIAFVLFAAYANAQTCGTNASSVSGTCLCNQGYYGTSAAQGQTCTQCPTGTTTAAPSTTSNTMAGADVSACTQCSANYQMTAVAAAAAAPAPAAAATCVACPNNSGNTGATVVGDLSQCNICKAGYYQTTAASTGVASACQQCPSGTSVAGSTSSTACTSSTTSSKMLFASLAILITSLLA</sequence>
<dbReference type="KEGG" id="tet:TTHERM_00362950"/>
<keyword evidence="1" id="KW-0732">Signal</keyword>
<dbReference type="InterPro" id="IPR009030">
    <property type="entry name" value="Growth_fac_rcpt_cys_sf"/>
</dbReference>
<name>Q22PE8_TETTS</name>